<evidence type="ECO:0000256" key="5">
    <source>
        <dbReference type="ARBA" id="ARBA00023049"/>
    </source>
</evidence>
<evidence type="ECO:0000256" key="1">
    <source>
        <dbReference type="ARBA" id="ARBA00022670"/>
    </source>
</evidence>
<dbReference type="RefSeq" id="WP_054928399.1">
    <property type="nucleotide sequence ID" value="NZ_JAUJQA010000034.1"/>
</dbReference>
<keyword evidence="8" id="KW-1185">Reference proteome</keyword>
<accession>A0ABT8P2G1</accession>
<evidence type="ECO:0000256" key="4">
    <source>
        <dbReference type="ARBA" id="ARBA00022833"/>
    </source>
</evidence>
<feature type="domain" description="JAB" evidence="6">
    <location>
        <begin position="24"/>
        <end position="107"/>
    </location>
</feature>
<dbReference type="Gene3D" id="3.40.140.10">
    <property type="entry name" value="Cytidine Deaminase, domain 2"/>
    <property type="match status" value="1"/>
</dbReference>
<gene>
    <name evidence="7" type="ORF">QZM70_34305</name>
</gene>
<evidence type="ECO:0000313" key="7">
    <source>
        <dbReference type="EMBL" id="MDN7528026.1"/>
    </source>
</evidence>
<keyword evidence="3" id="KW-0378">Hydrolase</keyword>
<evidence type="ECO:0000259" key="6">
    <source>
        <dbReference type="Pfam" id="PF14464"/>
    </source>
</evidence>
<evidence type="ECO:0000256" key="3">
    <source>
        <dbReference type="ARBA" id="ARBA00022801"/>
    </source>
</evidence>
<dbReference type="Pfam" id="PF14464">
    <property type="entry name" value="Prok-JAB"/>
    <property type="match status" value="1"/>
</dbReference>
<dbReference type="Proteomes" id="UP001172217">
    <property type="component" value="Unassembled WGS sequence"/>
</dbReference>
<keyword evidence="1" id="KW-0645">Protease</keyword>
<evidence type="ECO:0000256" key="2">
    <source>
        <dbReference type="ARBA" id="ARBA00022723"/>
    </source>
</evidence>
<dbReference type="InterPro" id="IPR028090">
    <property type="entry name" value="JAB_dom_prok"/>
</dbReference>
<dbReference type="EMBL" id="JAUJQL010000029">
    <property type="protein sequence ID" value="MDN7528026.1"/>
    <property type="molecule type" value="Genomic_DNA"/>
</dbReference>
<comment type="caution">
    <text evidence="7">The sequence shown here is derived from an EMBL/GenBank/DDBJ whole genome shotgun (WGS) entry which is preliminary data.</text>
</comment>
<keyword evidence="2" id="KW-0479">Metal-binding</keyword>
<keyword evidence="5" id="KW-0482">Metalloprotease</keyword>
<evidence type="ECO:0000313" key="8">
    <source>
        <dbReference type="Proteomes" id="UP001172217"/>
    </source>
</evidence>
<sequence length="162" mass="18316">MANSDQIEIPLMLWRRLVRQLASRSRGRRESGAFLLGRQNAPKRQVVDFICYDDLDPKALSHGIVEFHRTGFSSLWEVCNRRGLHVLADVHTHPTPDVRQSSVDKANPMIPIAGHVALILPSFGDTSLWSLSRVGIHRFLGKRQWQSFDAGNANAPVRLSLW</sequence>
<organism evidence="7 8">
    <name type="scientific">Burkholderia orbicola</name>
    <dbReference type="NCBI Taxonomy" id="2978683"/>
    <lineage>
        <taxon>Bacteria</taxon>
        <taxon>Pseudomonadati</taxon>
        <taxon>Pseudomonadota</taxon>
        <taxon>Betaproteobacteria</taxon>
        <taxon>Burkholderiales</taxon>
        <taxon>Burkholderiaceae</taxon>
        <taxon>Burkholderia</taxon>
        <taxon>Burkholderia cepacia complex</taxon>
    </lineage>
</organism>
<dbReference type="SUPFAM" id="SSF102712">
    <property type="entry name" value="JAB1/MPN domain"/>
    <property type="match status" value="1"/>
</dbReference>
<keyword evidence="4" id="KW-0862">Zinc</keyword>
<protein>
    <submittedName>
        <fullName evidence="7">Mov34/MPN/PAD-1 family protein</fullName>
    </submittedName>
</protein>
<name>A0ABT8P2G1_9BURK</name>
<proteinExistence type="predicted"/>
<reference evidence="7" key="1">
    <citation type="submission" date="2023-07" db="EMBL/GenBank/DDBJ databases">
        <title>A collection of bacterial strains from the Burkholderia cepacia Research Laboratory and Repository.</title>
        <authorList>
            <person name="Lipuma J."/>
            <person name="Spilker T."/>
            <person name="Caverly L."/>
        </authorList>
    </citation>
    <scope>NUCLEOTIDE SEQUENCE</scope>
    <source>
        <strain evidence="7">AU45194</strain>
    </source>
</reference>